<name>A0ABT0QZJ6_9MICO</name>
<dbReference type="EMBL" id="JAKNCJ010000001">
    <property type="protein sequence ID" value="MCL6422140.1"/>
    <property type="molecule type" value="Genomic_DNA"/>
</dbReference>
<dbReference type="RefSeq" id="WP_249736298.1">
    <property type="nucleotide sequence ID" value="NZ_JAKNCJ010000001.1"/>
</dbReference>
<reference evidence="1" key="1">
    <citation type="submission" date="2022-02" db="EMBL/GenBank/DDBJ databases">
        <authorList>
            <person name="Lee M."/>
            <person name="Kim S.-J."/>
            <person name="Jung M.-Y."/>
        </authorList>
    </citation>
    <scope>NUCLEOTIDE SEQUENCE</scope>
    <source>
        <strain evidence="1">JHP9</strain>
    </source>
</reference>
<evidence type="ECO:0000313" key="1">
    <source>
        <dbReference type="EMBL" id="MCL6422140.1"/>
    </source>
</evidence>
<gene>
    <name evidence="1" type="ORF">Bequi_01825</name>
</gene>
<comment type="caution">
    <text evidence="1">The sequence shown here is derived from an EMBL/GenBank/DDBJ whole genome shotgun (WGS) entry which is preliminary data.</text>
</comment>
<keyword evidence="2" id="KW-1185">Reference proteome</keyword>
<accession>A0ABT0QZJ6</accession>
<organism evidence="1 2">
    <name type="scientific">Brachybacterium equifaecis</name>
    <dbReference type="NCBI Taxonomy" id="2910770"/>
    <lineage>
        <taxon>Bacteria</taxon>
        <taxon>Bacillati</taxon>
        <taxon>Actinomycetota</taxon>
        <taxon>Actinomycetes</taxon>
        <taxon>Micrococcales</taxon>
        <taxon>Dermabacteraceae</taxon>
        <taxon>Brachybacterium</taxon>
    </lineage>
</organism>
<protein>
    <submittedName>
        <fullName evidence="1">Uncharacterized protein</fullName>
    </submittedName>
</protein>
<proteinExistence type="predicted"/>
<dbReference type="Proteomes" id="UP001203761">
    <property type="component" value="Unassembled WGS sequence"/>
</dbReference>
<sequence length="48" mass="5081">MGLVSILFIVFAVLLALGVLALTVLTARRDAEPVEAPLRGTSRTDRSA</sequence>
<evidence type="ECO:0000313" key="2">
    <source>
        <dbReference type="Proteomes" id="UP001203761"/>
    </source>
</evidence>